<protein>
    <submittedName>
        <fullName evidence="2">DUF4192 domain-containing protein</fullName>
    </submittedName>
</protein>
<organism evidence="2 3">
    <name type="scientific">Cellulosimicrobium arenosum</name>
    <dbReference type="NCBI Taxonomy" id="2708133"/>
    <lineage>
        <taxon>Bacteria</taxon>
        <taxon>Bacillati</taxon>
        <taxon>Actinomycetota</taxon>
        <taxon>Actinomycetes</taxon>
        <taxon>Micrococcales</taxon>
        <taxon>Promicromonosporaceae</taxon>
        <taxon>Cellulosimicrobium</taxon>
    </lineage>
</organism>
<accession>A0A927G5Z7</accession>
<dbReference type="RefSeq" id="WP_191827170.1">
    <property type="nucleotide sequence ID" value="NZ_JACYHB010000001.1"/>
</dbReference>
<dbReference type="AlphaFoldDB" id="A0A927G5Z7"/>
<keyword evidence="3" id="KW-1185">Reference proteome</keyword>
<evidence type="ECO:0000256" key="1">
    <source>
        <dbReference type="SAM" id="MobiDB-lite"/>
    </source>
</evidence>
<gene>
    <name evidence="2" type="ORF">IF651_00710</name>
</gene>
<reference evidence="2" key="2">
    <citation type="submission" date="2020-09" db="EMBL/GenBank/DDBJ databases">
        <authorList>
            <person name="Yu Y."/>
        </authorList>
    </citation>
    <scope>NUCLEOTIDE SEQUENCE</scope>
    <source>
        <strain evidence="2">KCTC 49039</strain>
    </source>
</reference>
<sequence>MTTLIRAKGPRELLAYVPFRLGYRPQDSVVLVGLRAPRGRVGLVVRVDVGDLADLHDGPQVARSVVGHLVADGAERVVLAVYSEVPLRGPAATAVRERAAVEHAREACESLLGPTEAWAVSPTGWANLDCTDASCCPPAGRALQDLESSEVSAHMVLAGAGVADSREDAMRIPRATPTARRRAGRAAGAARERRERARTEDERRAWRESSLGAWRAAVTQVGATPGPTDLPGALVGRVLAGLECVPVRDAVLVSLVEATGELADETVRGGDVDDGTADAIARVVDPVLGARPDQHVVETARRVLETAAGHAVRGRAAPALTLLAFVAWWEGDGGRASQRLREALAQDPRYRLALLLASAVDAGLPPGWVRSGG</sequence>
<feature type="region of interest" description="Disordered" evidence="1">
    <location>
        <begin position="177"/>
        <end position="204"/>
    </location>
</feature>
<feature type="compositionally biased region" description="Basic and acidic residues" evidence="1">
    <location>
        <begin position="190"/>
        <end position="204"/>
    </location>
</feature>
<dbReference type="InterPro" id="IPR025447">
    <property type="entry name" value="DUF4192"/>
</dbReference>
<proteinExistence type="predicted"/>
<dbReference type="Proteomes" id="UP000610846">
    <property type="component" value="Unassembled WGS sequence"/>
</dbReference>
<comment type="caution">
    <text evidence="2">The sequence shown here is derived from an EMBL/GenBank/DDBJ whole genome shotgun (WGS) entry which is preliminary data.</text>
</comment>
<reference evidence="2" key="1">
    <citation type="journal article" date="2018" name="Curr. Microbiol.">
        <title>Cellulosimicrobium arenosum sp. nov., Isolated from Marine Sediment Sand.</title>
        <authorList>
            <person name="Oh M."/>
            <person name="Kim J.H."/>
            <person name="Yoon J.H."/>
            <person name="Schumann P."/>
            <person name="Kim W."/>
        </authorList>
    </citation>
    <scope>NUCLEOTIDE SEQUENCE</scope>
    <source>
        <strain evidence="2">KCTC 49039</strain>
    </source>
</reference>
<evidence type="ECO:0000313" key="2">
    <source>
        <dbReference type="EMBL" id="MBD8077582.1"/>
    </source>
</evidence>
<dbReference type="EMBL" id="JACYHB010000001">
    <property type="protein sequence ID" value="MBD8077582.1"/>
    <property type="molecule type" value="Genomic_DNA"/>
</dbReference>
<dbReference type="Pfam" id="PF13830">
    <property type="entry name" value="DUF4192"/>
    <property type="match status" value="1"/>
</dbReference>
<evidence type="ECO:0000313" key="3">
    <source>
        <dbReference type="Proteomes" id="UP000610846"/>
    </source>
</evidence>
<name>A0A927G5Z7_9MICO</name>